<gene>
    <name evidence="2" type="ORF">AMELA_G00281720</name>
</gene>
<dbReference type="AlphaFoldDB" id="A0A7J5ZN09"/>
<proteinExistence type="predicted"/>
<name>A0A7J5ZN09_AMEME</name>
<organism evidence="2 3">
    <name type="scientific">Ameiurus melas</name>
    <name type="common">Black bullhead</name>
    <name type="synonym">Silurus melas</name>
    <dbReference type="NCBI Taxonomy" id="219545"/>
    <lineage>
        <taxon>Eukaryota</taxon>
        <taxon>Metazoa</taxon>
        <taxon>Chordata</taxon>
        <taxon>Craniata</taxon>
        <taxon>Vertebrata</taxon>
        <taxon>Euteleostomi</taxon>
        <taxon>Actinopterygii</taxon>
        <taxon>Neopterygii</taxon>
        <taxon>Teleostei</taxon>
        <taxon>Ostariophysi</taxon>
        <taxon>Siluriformes</taxon>
        <taxon>Ictaluridae</taxon>
        <taxon>Ameiurus</taxon>
    </lineage>
</organism>
<dbReference type="EMBL" id="JAAGNN010000028">
    <property type="protein sequence ID" value="KAF4071159.1"/>
    <property type="molecule type" value="Genomic_DNA"/>
</dbReference>
<protein>
    <submittedName>
        <fullName evidence="2">Uncharacterized protein</fullName>
    </submittedName>
</protein>
<comment type="caution">
    <text evidence="2">The sequence shown here is derived from an EMBL/GenBank/DDBJ whole genome shotgun (WGS) entry which is preliminary data.</text>
</comment>
<evidence type="ECO:0000313" key="2">
    <source>
        <dbReference type="EMBL" id="KAF4071159.1"/>
    </source>
</evidence>
<evidence type="ECO:0000313" key="3">
    <source>
        <dbReference type="Proteomes" id="UP000593565"/>
    </source>
</evidence>
<feature type="region of interest" description="Disordered" evidence="1">
    <location>
        <begin position="47"/>
        <end position="67"/>
    </location>
</feature>
<evidence type="ECO:0000256" key="1">
    <source>
        <dbReference type="SAM" id="MobiDB-lite"/>
    </source>
</evidence>
<accession>A0A7J5ZN09</accession>
<dbReference type="Proteomes" id="UP000593565">
    <property type="component" value="Unassembled WGS sequence"/>
</dbReference>
<keyword evidence="3" id="KW-1185">Reference proteome</keyword>
<reference evidence="2 3" key="1">
    <citation type="submission" date="2020-02" db="EMBL/GenBank/DDBJ databases">
        <title>A chromosome-scale genome assembly of the black bullhead catfish (Ameiurus melas).</title>
        <authorList>
            <person name="Wen M."/>
            <person name="Zham M."/>
            <person name="Cabau C."/>
            <person name="Klopp C."/>
            <person name="Donnadieu C."/>
            <person name="Roques C."/>
            <person name="Bouchez O."/>
            <person name="Lampietro C."/>
            <person name="Jouanno E."/>
            <person name="Herpin A."/>
            <person name="Louis A."/>
            <person name="Berthelot C."/>
            <person name="Parey E."/>
            <person name="Roest-Crollius H."/>
            <person name="Braasch I."/>
            <person name="Postlethwait J."/>
            <person name="Robinson-Rechavi M."/>
            <person name="Echchiki A."/>
            <person name="Begum T."/>
            <person name="Montfort J."/>
            <person name="Schartl M."/>
            <person name="Bobe J."/>
            <person name="Guiguen Y."/>
        </authorList>
    </citation>
    <scope>NUCLEOTIDE SEQUENCE [LARGE SCALE GENOMIC DNA]</scope>
    <source>
        <strain evidence="2">M_S1</strain>
        <tissue evidence="2">Blood</tissue>
    </source>
</reference>
<sequence length="145" mass="16240">MDTRDRFSAGRKLDYRRFTVFEGSAYKEPLHYGGLGPRKKLHSADEIQHGCRPNPEGAGSVSARERSTGRPCQRCHILTNQLNRQALALAESGPLKSAYIKRTCTPTVKRTVKYENGPMGRGVTRRRVEGCQGELTFLCRDSARS</sequence>